<comment type="function">
    <text evidence="7">Required for the translocation of lipopolysaccharide (LPS) from the inner membrane to the outer membrane.</text>
</comment>
<dbReference type="Pfam" id="PF06835">
    <property type="entry name" value="LptC"/>
    <property type="match status" value="1"/>
</dbReference>
<dbReference type="GO" id="GO:0030288">
    <property type="term" value="C:outer membrane-bounded periplasmic space"/>
    <property type="evidence" value="ECO:0007669"/>
    <property type="project" value="TreeGrafter"/>
</dbReference>
<keyword evidence="2 6" id="KW-0997">Cell inner membrane</keyword>
<dbReference type="GO" id="GO:0015221">
    <property type="term" value="F:lipopolysaccharide transmembrane transporter activity"/>
    <property type="evidence" value="ECO:0007669"/>
    <property type="project" value="InterPro"/>
</dbReference>
<evidence type="ECO:0000256" key="7">
    <source>
        <dbReference type="PIRNR" id="PIRNR028513"/>
    </source>
</evidence>
<dbReference type="InterPro" id="IPR010664">
    <property type="entry name" value="LipoPS_assembly_LptC-rel"/>
</dbReference>
<comment type="caution">
    <text evidence="8">The sequence shown here is derived from an EMBL/GenBank/DDBJ whole genome shotgun (WGS) entry which is preliminary data.</text>
</comment>
<comment type="subunit">
    <text evidence="6">Component of the lipopolysaccharide transport and assembly complex. Interacts with LptA and the LptBFG transporter complex.</text>
</comment>
<comment type="subcellular location">
    <subcellularLocation>
        <location evidence="6">Cell inner membrane</location>
        <topology evidence="6">Single-pass membrane protein</topology>
    </subcellularLocation>
</comment>
<name>A0A4R1KEX2_9GAMM</name>
<reference evidence="8 9" key="1">
    <citation type="submission" date="2019-03" db="EMBL/GenBank/DDBJ databases">
        <title>Genomic Encyclopedia of Type Strains, Phase IV (KMG-IV): sequencing the most valuable type-strain genomes for metagenomic binning, comparative biology and taxonomic classification.</title>
        <authorList>
            <person name="Goeker M."/>
        </authorList>
    </citation>
    <scope>NUCLEOTIDE SEQUENCE [LARGE SCALE GENOMIC DNA]</scope>
    <source>
        <strain evidence="8 9">DSM 18577</strain>
    </source>
</reference>
<dbReference type="PANTHER" id="PTHR37481">
    <property type="entry name" value="LIPOPOLYSACCHARIDE EXPORT SYSTEM PROTEIN LPTC"/>
    <property type="match status" value="1"/>
</dbReference>
<dbReference type="Proteomes" id="UP000295565">
    <property type="component" value="Unassembled WGS sequence"/>
</dbReference>
<dbReference type="GO" id="GO:0017089">
    <property type="term" value="F:glycolipid transfer activity"/>
    <property type="evidence" value="ECO:0007669"/>
    <property type="project" value="TreeGrafter"/>
</dbReference>
<dbReference type="AlphaFoldDB" id="A0A4R1KEX2"/>
<organism evidence="8 9">
    <name type="scientific">Celerinatantimonas diazotrophica</name>
    <dbReference type="NCBI Taxonomy" id="412034"/>
    <lineage>
        <taxon>Bacteria</taxon>
        <taxon>Pseudomonadati</taxon>
        <taxon>Pseudomonadota</taxon>
        <taxon>Gammaproteobacteria</taxon>
        <taxon>Celerinatantimonadaceae</taxon>
        <taxon>Celerinatantimonas</taxon>
    </lineage>
</organism>
<dbReference type="RefSeq" id="WP_131911194.1">
    <property type="nucleotide sequence ID" value="NZ_OU594967.1"/>
</dbReference>
<dbReference type="EMBL" id="SMGD01000003">
    <property type="protein sequence ID" value="TCK63225.1"/>
    <property type="molecule type" value="Genomic_DNA"/>
</dbReference>
<evidence type="ECO:0000256" key="4">
    <source>
        <dbReference type="ARBA" id="ARBA00022989"/>
    </source>
</evidence>
<dbReference type="GO" id="GO:0005886">
    <property type="term" value="C:plasma membrane"/>
    <property type="evidence" value="ECO:0007669"/>
    <property type="project" value="UniProtKB-SubCell"/>
</dbReference>
<dbReference type="NCBIfam" id="TIGR04409">
    <property type="entry name" value="LptC_YrbK"/>
    <property type="match status" value="1"/>
</dbReference>
<keyword evidence="5 6" id="KW-0472">Membrane</keyword>
<evidence type="ECO:0000256" key="6">
    <source>
        <dbReference type="HAMAP-Rule" id="MF_01915"/>
    </source>
</evidence>
<evidence type="ECO:0000256" key="3">
    <source>
        <dbReference type="ARBA" id="ARBA00022692"/>
    </source>
</evidence>
<accession>A0A4R1KEX2</accession>
<evidence type="ECO:0000256" key="2">
    <source>
        <dbReference type="ARBA" id="ARBA00022519"/>
    </source>
</evidence>
<comment type="similarity">
    <text evidence="6 7">Belongs to the LptC family.</text>
</comment>
<dbReference type="OrthoDB" id="5659892at2"/>
<dbReference type="GO" id="GO:0043165">
    <property type="term" value="P:Gram-negative-bacterium-type cell outer membrane assembly"/>
    <property type="evidence" value="ECO:0007669"/>
    <property type="project" value="UniProtKB-UniRule"/>
</dbReference>
<comment type="function">
    <text evidence="6">Involved in the assembly of lipopolysaccharide (LPS). Required for the translocation of LPS from the inner membrane to the outer membrane. Facilitates the transfer of LPS from the inner membrane to the periplasmic protein LptA. Could be a docking site for LptA.</text>
</comment>
<keyword evidence="9" id="KW-1185">Reference proteome</keyword>
<evidence type="ECO:0000313" key="8">
    <source>
        <dbReference type="EMBL" id="TCK63225.1"/>
    </source>
</evidence>
<dbReference type="Gene3D" id="2.60.450.10">
    <property type="entry name" value="Lipopolysaccharide (LPS) transport protein A like domain"/>
    <property type="match status" value="1"/>
</dbReference>
<evidence type="ECO:0000256" key="5">
    <source>
        <dbReference type="ARBA" id="ARBA00023136"/>
    </source>
</evidence>
<keyword evidence="3 6" id="KW-0812">Transmembrane</keyword>
<gene>
    <name evidence="6" type="primary">lptC</name>
    <name evidence="8" type="ORF">EV690_0322</name>
</gene>
<sequence length="185" mass="20912">MKGQNLTILALLVLAALIWGWRNLHSGSEQPAQTVQAPDFTASGLYSVSYDKLGHVQYRVYADQMQYYEKTQISTFDSPRILIYPGPNKPIWQVVSRTAKAYKQELVTFQKDVVIKNLSNDGYIQDLLTPLLHVDLTTKTMDTDRQVTVVGPQYEQTGIGMHGSLTTEVVNLHQDINAVYHNEQN</sequence>
<keyword evidence="1 6" id="KW-1003">Cell membrane</keyword>
<evidence type="ECO:0000313" key="9">
    <source>
        <dbReference type="Proteomes" id="UP000295565"/>
    </source>
</evidence>
<dbReference type="HAMAP" id="MF_01915">
    <property type="entry name" value="LPS_assembly_LptC"/>
    <property type="match status" value="1"/>
</dbReference>
<dbReference type="PANTHER" id="PTHR37481:SF1">
    <property type="entry name" value="LIPOPOLYSACCHARIDE EXPORT SYSTEM PROTEIN LPTC"/>
    <property type="match status" value="1"/>
</dbReference>
<protein>
    <recommendedName>
        <fullName evidence="6 7">Lipopolysaccharide export system protein LptC</fullName>
    </recommendedName>
</protein>
<proteinExistence type="inferred from homology"/>
<dbReference type="PIRSF" id="PIRSF028513">
    <property type="entry name" value="LptC"/>
    <property type="match status" value="1"/>
</dbReference>
<evidence type="ECO:0000256" key="1">
    <source>
        <dbReference type="ARBA" id="ARBA00022475"/>
    </source>
</evidence>
<dbReference type="InterPro" id="IPR052363">
    <property type="entry name" value="LPS_export_LptC"/>
</dbReference>
<keyword evidence="4 6" id="KW-1133">Transmembrane helix</keyword>
<dbReference type="InterPro" id="IPR026265">
    <property type="entry name" value="LptC"/>
</dbReference>